<feature type="transmembrane region" description="Helical" evidence="1">
    <location>
        <begin position="108"/>
        <end position="132"/>
    </location>
</feature>
<evidence type="ECO:0008006" key="6">
    <source>
        <dbReference type="Google" id="ProtNLM"/>
    </source>
</evidence>
<dbReference type="SUPFAM" id="SSF141868">
    <property type="entry name" value="EAL domain-like"/>
    <property type="match status" value="1"/>
</dbReference>
<dbReference type="NCBIfam" id="TIGR00254">
    <property type="entry name" value="GGDEF"/>
    <property type="match status" value="1"/>
</dbReference>
<dbReference type="Gene3D" id="3.20.20.450">
    <property type="entry name" value="EAL domain"/>
    <property type="match status" value="1"/>
</dbReference>
<dbReference type="OrthoDB" id="23692at2"/>
<dbReference type="PANTHER" id="PTHR44757">
    <property type="entry name" value="DIGUANYLATE CYCLASE DGCP"/>
    <property type="match status" value="1"/>
</dbReference>
<feature type="domain" description="GGDEF" evidence="3">
    <location>
        <begin position="396"/>
        <end position="527"/>
    </location>
</feature>
<evidence type="ECO:0000313" key="4">
    <source>
        <dbReference type="EMBL" id="GIH82941.1"/>
    </source>
</evidence>
<feature type="transmembrane region" description="Helical" evidence="1">
    <location>
        <begin position="306"/>
        <end position="327"/>
    </location>
</feature>
<proteinExistence type="predicted"/>
<dbReference type="CDD" id="cd01949">
    <property type="entry name" value="GGDEF"/>
    <property type="match status" value="1"/>
</dbReference>
<comment type="caution">
    <text evidence="4">The sequence shown here is derived from an EMBL/GenBank/DDBJ whole genome shotgun (WGS) entry which is preliminary data.</text>
</comment>
<dbReference type="AlphaFoldDB" id="A0A8J3RZ53"/>
<dbReference type="InterPro" id="IPR029787">
    <property type="entry name" value="Nucleotide_cyclase"/>
</dbReference>
<feature type="transmembrane region" description="Helical" evidence="1">
    <location>
        <begin position="236"/>
        <end position="252"/>
    </location>
</feature>
<dbReference type="SUPFAM" id="SSF55073">
    <property type="entry name" value="Nucleotide cyclase"/>
    <property type="match status" value="1"/>
</dbReference>
<feature type="transmembrane region" description="Helical" evidence="1">
    <location>
        <begin position="204"/>
        <end position="224"/>
    </location>
</feature>
<dbReference type="InterPro" id="IPR000160">
    <property type="entry name" value="GGDEF_dom"/>
</dbReference>
<dbReference type="InterPro" id="IPR001633">
    <property type="entry name" value="EAL_dom"/>
</dbReference>
<dbReference type="SMART" id="SM00267">
    <property type="entry name" value="GGDEF"/>
    <property type="match status" value="1"/>
</dbReference>
<dbReference type="SMART" id="SM00052">
    <property type="entry name" value="EAL"/>
    <property type="match status" value="1"/>
</dbReference>
<feature type="transmembrane region" description="Helical" evidence="1">
    <location>
        <begin position="80"/>
        <end position="102"/>
    </location>
</feature>
<feature type="transmembrane region" description="Helical" evidence="1">
    <location>
        <begin position="47"/>
        <end position="68"/>
    </location>
</feature>
<feature type="transmembrane region" description="Helical" evidence="1">
    <location>
        <begin position="173"/>
        <end position="197"/>
    </location>
</feature>
<feature type="transmembrane region" description="Helical" evidence="1">
    <location>
        <begin position="139"/>
        <end position="161"/>
    </location>
</feature>
<reference evidence="4" key="1">
    <citation type="submission" date="2021-01" db="EMBL/GenBank/DDBJ databases">
        <title>Whole genome shotgun sequence of Planobispora rosea NBRC 15558.</title>
        <authorList>
            <person name="Komaki H."/>
            <person name="Tamura T."/>
        </authorList>
    </citation>
    <scope>NUCLEOTIDE SEQUENCE</scope>
    <source>
        <strain evidence="4">NBRC 15558</strain>
    </source>
</reference>
<keyword evidence="1" id="KW-1133">Transmembrane helix</keyword>
<dbReference type="PROSITE" id="PS50883">
    <property type="entry name" value="EAL"/>
    <property type="match status" value="1"/>
</dbReference>
<feature type="domain" description="EAL" evidence="2">
    <location>
        <begin position="536"/>
        <end position="795"/>
    </location>
</feature>
<evidence type="ECO:0000259" key="3">
    <source>
        <dbReference type="PROSITE" id="PS50887"/>
    </source>
</evidence>
<evidence type="ECO:0000259" key="2">
    <source>
        <dbReference type="PROSITE" id="PS50883"/>
    </source>
</evidence>
<dbReference type="CDD" id="cd01948">
    <property type="entry name" value="EAL"/>
    <property type="match status" value="1"/>
</dbReference>
<feature type="transmembrane region" description="Helical" evidence="1">
    <location>
        <begin position="273"/>
        <end position="294"/>
    </location>
</feature>
<dbReference type="InterPro" id="IPR043128">
    <property type="entry name" value="Rev_trsase/Diguanyl_cyclase"/>
</dbReference>
<organism evidence="4 5">
    <name type="scientific">Planobispora rosea</name>
    <dbReference type="NCBI Taxonomy" id="35762"/>
    <lineage>
        <taxon>Bacteria</taxon>
        <taxon>Bacillati</taxon>
        <taxon>Actinomycetota</taxon>
        <taxon>Actinomycetes</taxon>
        <taxon>Streptosporangiales</taxon>
        <taxon>Streptosporangiaceae</taxon>
        <taxon>Planobispora</taxon>
    </lineage>
</organism>
<dbReference type="Gene3D" id="3.30.70.270">
    <property type="match status" value="1"/>
</dbReference>
<feature type="transmembrane region" description="Helical" evidence="1">
    <location>
        <begin position="21"/>
        <end position="41"/>
    </location>
</feature>
<keyword evidence="1" id="KW-0472">Membrane</keyword>
<evidence type="ECO:0000256" key="1">
    <source>
        <dbReference type="SAM" id="Phobius"/>
    </source>
</evidence>
<dbReference type="Proteomes" id="UP000655044">
    <property type="component" value="Unassembled WGS sequence"/>
</dbReference>
<sequence>MSQTSPGAVRAAGSRLVRGPYGWLAYLVVGGLLTLAAPLLAPVFPGPGVAILALLQLASVTAIIVGVRRHGLSGQWHWRLIAAAAVVSYVEGVLLEGLGWFWLQIPAFLVLSQIGTPIAYGLALAGLVLLGLRTGGARWAGLLDGGIITIGVGMPLWTFLIDPAMDRAETLTSGVFLATAVLCVDLLMLGVLVRMVFDGGRAPWLTLITASFAVLLVGDGAHLLDQAAGRDAGVPAMTAWLGWALLTGCAALHPSLANTAQIRPPAITSRARVTTFLAVTLLSPLVSCLVPLIFGTDEVVSLRDYVAIILMTVLLAVLLVLRLTIVARVAEARAVAMDTQAEQLIAQTAKLTVALHKQEQLQRQLTHRASRDPLTGLANRTVFNEALQEALTRPETPPALLLLDLDGFKDVNDTFGHSVGDELLAQVGRRLRGIITAGNTLARLGGDEFAIVMPGAATATATAVAQRIRNSLQVPYQVGGRELHLTTSIGVLAGTPVSNASEALRDADMALYAAKNAGKNQVTVFDPDMRAARLEHSRLTTGLRHAISRQELTLNYQPVVDLNTGGITAVEALLRWNPTGDKPVRPDVFIPIAEETGLIIPIGLWVLEQACADARRWYEQYGVYVTVNVSGRQLRDESFSEAVLAVLRRHELPEQALVLEITESMLLATTSAETQRLISVLAKLREHGVRIALDDFGTGYSSLAYLRTLPVDILKIDRSFTTALTDVDHRQRTRAFTKAIVELSASLDLRTVVEGVESDDQASMLQQMGCPLAQGYLFSPPTPAARIDDFLRIAPWQEAAA</sequence>
<dbReference type="EMBL" id="BOOI01000010">
    <property type="protein sequence ID" value="GIH82941.1"/>
    <property type="molecule type" value="Genomic_DNA"/>
</dbReference>
<dbReference type="FunFam" id="3.30.70.270:FF:000001">
    <property type="entry name" value="Diguanylate cyclase domain protein"/>
    <property type="match status" value="1"/>
</dbReference>
<dbReference type="PANTHER" id="PTHR44757:SF2">
    <property type="entry name" value="BIOFILM ARCHITECTURE MAINTENANCE PROTEIN MBAA"/>
    <property type="match status" value="1"/>
</dbReference>
<name>A0A8J3RZ53_PLARO</name>
<dbReference type="InterPro" id="IPR035919">
    <property type="entry name" value="EAL_sf"/>
</dbReference>
<gene>
    <name evidence="4" type="ORF">Pro02_13490</name>
</gene>
<keyword evidence="5" id="KW-1185">Reference proteome</keyword>
<dbReference type="PROSITE" id="PS50887">
    <property type="entry name" value="GGDEF"/>
    <property type="match status" value="1"/>
</dbReference>
<accession>A0A8J3RZ53</accession>
<dbReference type="RefSeq" id="WP_141704164.1">
    <property type="nucleotide sequence ID" value="NZ_BMQP01000003.1"/>
</dbReference>
<dbReference type="Pfam" id="PF00990">
    <property type="entry name" value="GGDEF"/>
    <property type="match status" value="1"/>
</dbReference>
<dbReference type="InterPro" id="IPR052155">
    <property type="entry name" value="Biofilm_reg_signaling"/>
</dbReference>
<dbReference type="Pfam" id="PF00563">
    <property type="entry name" value="EAL"/>
    <property type="match status" value="1"/>
</dbReference>
<evidence type="ECO:0000313" key="5">
    <source>
        <dbReference type="Proteomes" id="UP000655044"/>
    </source>
</evidence>
<protein>
    <recommendedName>
        <fullName evidence="6">Diguanylate cyclase/phosphodiesterase</fullName>
    </recommendedName>
</protein>
<keyword evidence="1" id="KW-0812">Transmembrane</keyword>